<reference evidence="2" key="2">
    <citation type="journal article" date="2024" name="Plant">
        <title>Genomic evolution and insights into agronomic trait innovations of Sesamum species.</title>
        <authorList>
            <person name="Miao H."/>
            <person name="Wang L."/>
            <person name="Qu L."/>
            <person name="Liu H."/>
            <person name="Sun Y."/>
            <person name="Le M."/>
            <person name="Wang Q."/>
            <person name="Wei S."/>
            <person name="Zheng Y."/>
            <person name="Lin W."/>
            <person name="Duan Y."/>
            <person name="Cao H."/>
            <person name="Xiong S."/>
            <person name="Wang X."/>
            <person name="Wei L."/>
            <person name="Li C."/>
            <person name="Ma Q."/>
            <person name="Ju M."/>
            <person name="Zhao R."/>
            <person name="Li G."/>
            <person name="Mu C."/>
            <person name="Tian Q."/>
            <person name="Mei H."/>
            <person name="Zhang T."/>
            <person name="Gao T."/>
            <person name="Zhang H."/>
        </authorList>
    </citation>
    <scope>NUCLEOTIDE SEQUENCE</scope>
    <source>
        <strain evidence="2">G01</strain>
    </source>
</reference>
<accession>A0AAW2ISV7</accession>
<dbReference type="InterPro" id="IPR013103">
    <property type="entry name" value="RVT_2"/>
</dbReference>
<gene>
    <name evidence="2" type="ORF">Sangu_2802600</name>
</gene>
<name>A0AAW2ISV7_9LAMI</name>
<feature type="domain" description="Reverse transcriptase Ty1/copia-type" evidence="1">
    <location>
        <begin position="2"/>
        <end position="75"/>
    </location>
</feature>
<reference evidence="2" key="1">
    <citation type="submission" date="2020-06" db="EMBL/GenBank/DDBJ databases">
        <authorList>
            <person name="Li T."/>
            <person name="Hu X."/>
            <person name="Zhang T."/>
            <person name="Song X."/>
            <person name="Zhang H."/>
            <person name="Dai N."/>
            <person name="Sheng W."/>
            <person name="Hou X."/>
            <person name="Wei L."/>
        </authorList>
    </citation>
    <scope>NUCLEOTIDE SEQUENCE</scope>
    <source>
        <strain evidence="2">G01</strain>
        <tissue evidence="2">Leaf</tissue>
    </source>
</reference>
<proteinExistence type="predicted"/>
<evidence type="ECO:0000313" key="2">
    <source>
        <dbReference type="EMBL" id="KAL0284906.1"/>
    </source>
</evidence>
<comment type="caution">
    <text evidence="2">The sequence shown here is derived from an EMBL/GenBank/DDBJ whole genome shotgun (WGS) entry which is preliminary data.</text>
</comment>
<dbReference type="EMBL" id="JACGWK010001625">
    <property type="protein sequence ID" value="KAL0284906.1"/>
    <property type="molecule type" value="Genomic_DNA"/>
</dbReference>
<sequence length="109" mass="12179">MDDIILIGNSEDEIALVKSYLHSLFTIKDLGFAKYFLGLELVRSTHGLLVTQQKYLTDILSDTNLLEAKPISTPFPPGLKLTAGDSSLLPDPAPYHYRFLHIFGVHFGF</sequence>
<protein>
    <submittedName>
        <fullName evidence="2">Retrovirus-related Pol polyprotein from transposon RE1</fullName>
    </submittedName>
</protein>
<dbReference type="Pfam" id="PF07727">
    <property type="entry name" value="RVT_2"/>
    <property type="match status" value="1"/>
</dbReference>
<organism evidence="2">
    <name type="scientific">Sesamum angustifolium</name>
    <dbReference type="NCBI Taxonomy" id="2727405"/>
    <lineage>
        <taxon>Eukaryota</taxon>
        <taxon>Viridiplantae</taxon>
        <taxon>Streptophyta</taxon>
        <taxon>Embryophyta</taxon>
        <taxon>Tracheophyta</taxon>
        <taxon>Spermatophyta</taxon>
        <taxon>Magnoliopsida</taxon>
        <taxon>eudicotyledons</taxon>
        <taxon>Gunneridae</taxon>
        <taxon>Pentapetalae</taxon>
        <taxon>asterids</taxon>
        <taxon>lamiids</taxon>
        <taxon>Lamiales</taxon>
        <taxon>Pedaliaceae</taxon>
        <taxon>Sesamum</taxon>
    </lineage>
</organism>
<dbReference type="AlphaFoldDB" id="A0AAW2ISV7"/>
<evidence type="ECO:0000259" key="1">
    <source>
        <dbReference type="Pfam" id="PF07727"/>
    </source>
</evidence>